<evidence type="ECO:0000313" key="2">
    <source>
        <dbReference type="EMBL" id="GJT99669.1"/>
    </source>
</evidence>
<reference evidence="2" key="1">
    <citation type="journal article" date="2022" name="Int. J. Mol. Sci.">
        <title>Draft Genome of Tanacetum Coccineum: Genomic Comparison of Closely Related Tanacetum-Family Plants.</title>
        <authorList>
            <person name="Yamashiro T."/>
            <person name="Shiraishi A."/>
            <person name="Nakayama K."/>
            <person name="Satake H."/>
        </authorList>
    </citation>
    <scope>NUCLEOTIDE SEQUENCE</scope>
</reference>
<feature type="compositionally biased region" description="Basic and acidic residues" evidence="1">
    <location>
        <begin position="166"/>
        <end position="176"/>
    </location>
</feature>
<organism evidence="2 3">
    <name type="scientific">Tanacetum coccineum</name>
    <dbReference type="NCBI Taxonomy" id="301880"/>
    <lineage>
        <taxon>Eukaryota</taxon>
        <taxon>Viridiplantae</taxon>
        <taxon>Streptophyta</taxon>
        <taxon>Embryophyta</taxon>
        <taxon>Tracheophyta</taxon>
        <taxon>Spermatophyta</taxon>
        <taxon>Magnoliopsida</taxon>
        <taxon>eudicotyledons</taxon>
        <taxon>Gunneridae</taxon>
        <taxon>Pentapetalae</taxon>
        <taxon>asterids</taxon>
        <taxon>campanulids</taxon>
        <taxon>Asterales</taxon>
        <taxon>Asteraceae</taxon>
        <taxon>Asteroideae</taxon>
        <taxon>Anthemideae</taxon>
        <taxon>Anthemidinae</taxon>
        <taxon>Tanacetum</taxon>
    </lineage>
</organism>
<sequence length="415" mass="48276">MNNVFQKKESIQYPCFIKLIIADLMKKFPRIPQRIDEDYHSIKDDIPLVSVYTTRNVLVRGMLISNAFMTEEIHATDDFKEYKTVFVGGKKRKQIVRKSSSPRKSLKITIRKKKQSTTLIPPPVQEKLDEGEIENMVQGEENEESHASVFADSLINDDFDDFGTKIESGSHKEHPENVTNDDEEIEKEMKDKEIEKEKNIDMKEKMQTPIPSPTRSPRKVSSFDKTVSEELTATGTTKNCYYNQCISTSKRKKRHSYKTKIFRKMIAGHVQTPWSNSFSYIKTKFVTHEFFMGKIREVLNHCNNAVPEMMFAKTNEMIKEEIPHLVNLAVNKDREVDPINAQEMISKEFATHAPKMIEELFRKHMQHRTLNLYPTTSSSTADLQQQLYLNMKSKPQDQAADPELWKILKAKFEKQ</sequence>
<protein>
    <recommendedName>
        <fullName evidence="4">SPK domain-containing protein</fullName>
    </recommendedName>
</protein>
<accession>A0ABQ5IHK7</accession>
<feature type="region of interest" description="Disordered" evidence="1">
    <location>
        <begin position="166"/>
        <end position="186"/>
    </location>
</feature>
<dbReference type="EMBL" id="BQNB010020791">
    <property type="protein sequence ID" value="GJT99669.1"/>
    <property type="molecule type" value="Genomic_DNA"/>
</dbReference>
<evidence type="ECO:0000313" key="3">
    <source>
        <dbReference type="Proteomes" id="UP001151760"/>
    </source>
</evidence>
<reference evidence="2" key="2">
    <citation type="submission" date="2022-01" db="EMBL/GenBank/DDBJ databases">
        <authorList>
            <person name="Yamashiro T."/>
            <person name="Shiraishi A."/>
            <person name="Satake H."/>
            <person name="Nakayama K."/>
        </authorList>
    </citation>
    <scope>NUCLEOTIDE SEQUENCE</scope>
</reference>
<evidence type="ECO:0008006" key="4">
    <source>
        <dbReference type="Google" id="ProtNLM"/>
    </source>
</evidence>
<name>A0ABQ5IHK7_9ASTR</name>
<evidence type="ECO:0000256" key="1">
    <source>
        <dbReference type="SAM" id="MobiDB-lite"/>
    </source>
</evidence>
<dbReference type="Proteomes" id="UP001151760">
    <property type="component" value="Unassembled WGS sequence"/>
</dbReference>
<gene>
    <name evidence="2" type="ORF">Tco_1110008</name>
</gene>
<keyword evidence="3" id="KW-1185">Reference proteome</keyword>
<proteinExistence type="predicted"/>
<comment type="caution">
    <text evidence="2">The sequence shown here is derived from an EMBL/GenBank/DDBJ whole genome shotgun (WGS) entry which is preliminary data.</text>
</comment>